<name>A0A645CN16_9ZZZZ</name>
<reference evidence="1" key="1">
    <citation type="submission" date="2019-08" db="EMBL/GenBank/DDBJ databases">
        <authorList>
            <person name="Kucharzyk K."/>
            <person name="Murdoch R.W."/>
            <person name="Higgins S."/>
            <person name="Loffler F."/>
        </authorList>
    </citation>
    <scope>NUCLEOTIDE SEQUENCE</scope>
</reference>
<gene>
    <name evidence="1" type="ORF">SDC9_125354</name>
</gene>
<dbReference type="AlphaFoldDB" id="A0A645CN16"/>
<protein>
    <submittedName>
        <fullName evidence="1">Uncharacterized protein</fullName>
    </submittedName>
</protein>
<proteinExistence type="predicted"/>
<sequence length="47" mass="5422">MLPSVEKQYHSDPGMIGNEQLVEFQLNKVKSEKWFKTHLSLDSVISC</sequence>
<comment type="caution">
    <text evidence="1">The sequence shown here is derived from an EMBL/GenBank/DDBJ whole genome shotgun (WGS) entry which is preliminary data.</text>
</comment>
<dbReference type="EMBL" id="VSSQ01028578">
    <property type="protein sequence ID" value="MPM78343.1"/>
    <property type="molecule type" value="Genomic_DNA"/>
</dbReference>
<accession>A0A645CN16</accession>
<evidence type="ECO:0000313" key="1">
    <source>
        <dbReference type="EMBL" id="MPM78343.1"/>
    </source>
</evidence>
<organism evidence="1">
    <name type="scientific">bioreactor metagenome</name>
    <dbReference type="NCBI Taxonomy" id="1076179"/>
    <lineage>
        <taxon>unclassified sequences</taxon>
        <taxon>metagenomes</taxon>
        <taxon>ecological metagenomes</taxon>
    </lineage>
</organism>